<dbReference type="Proteomes" id="UP001151295">
    <property type="component" value="Unassembled WGS sequence"/>
</dbReference>
<sequence>MLPPSVRLFTLGDVVLQGAPSESPGYLFNGRVIVNIRAPTAVKLLKQVPKNCASSKAAFSDTLYVVPTENNDSDEYSSSSSNSNNTSSNTAIWSKGSYEFFFQIVLPGNLCETMYTEHKRVSYEVRAVLQTGNTLSGAQHTTVQPIAVKRVPYNGAVWEALANDMVHVTAVWRDSIEMCALGCSRVQRDDQPLRVKGVVRALEKGFKLTKVGFILEERTRSRIPGRTAGIKCTSSVVACTYLRPKTSKVEHKGWFGDIIVDQRDFEMVLNIPKAYGKIQYDVKHGPVTVSHRLAFVIAVVDKFGRGTSLRLFTPLHIMPHDCADSGEELPSYISSFADRVLLRSMQHQAQYQYQQQDGLQFMLSPAPSVPQPSPISLLSMTPSYMVEEFPIAYSDVYPTTESIDNDGDSAVATDTDSADCVQLSDGEASASLGNGLGGQVMQMASAAAMVQIVSQE</sequence>
<dbReference type="InterPro" id="IPR014752">
    <property type="entry name" value="Arrestin-like_C"/>
</dbReference>
<protein>
    <recommendedName>
        <fullName evidence="3">Arrestin C-terminal-like domain-containing protein</fullName>
    </recommendedName>
</protein>
<proteinExistence type="predicted"/>
<evidence type="ECO:0000313" key="1">
    <source>
        <dbReference type="EMBL" id="KAJ1990076.1"/>
    </source>
</evidence>
<evidence type="ECO:0000313" key="2">
    <source>
        <dbReference type="Proteomes" id="UP001151295"/>
    </source>
</evidence>
<comment type="caution">
    <text evidence="1">The sequence shown here is derived from an EMBL/GenBank/DDBJ whole genome shotgun (WGS) entry which is preliminary data.</text>
</comment>
<accession>A0ABQ8PIR1</accession>
<name>A0ABQ8PIR1_9FUNG</name>
<reference evidence="1" key="1">
    <citation type="submission" date="2022-07" db="EMBL/GenBank/DDBJ databases">
        <title>Phylogenomic reconstructions and comparative analyses of Kickxellomycotina fungi.</title>
        <authorList>
            <person name="Reynolds N.K."/>
            <person name="Stajich J.E."/>
            <person name="Barry K."/>
            <person name="Grigoriev I.V."/>
            <person name="Crous P."/>
            <person name="Smith M.E."/>
        </authorList>
    </citation>
    <scope>NUCLEOTIDE SEQUENCE</scope>
    <source>
        <strain evidence="1">BCRC 34882</strain>
    </source>
</reference>
<organism evidence="1 2">
    <name type="scientific">Coemansia umbellata</name>
    <dbReference type="NCBI Taxonomy" id="1424467"/>
    <lineage>
        <taxon>Eukaryota</taxon>
        <taxon>Fungi</taxon>
        <taxon>Fungi incertae sedis</taxon>
        <taxon>Zoopagomycota</taxon>
        <taxon>Kickxellomycotina</taxon>
        <taxon>Kickxellomycetes</taxon>
        <taxon>Kickxellales</taxon>
        <taxon>Kickxellaceae</taxon>
        <taxon>Coemansia</taxon>
    </lineage>
</organism>
<keyword evidence="2" id="KW-1185">Reference proteome</keyword>
<evidence type="ECO:0008006" key="3">
    <source>
        <dbReference type="Google" id="ProtNLM"/>
    </source>
</evidence>
<dbReference type="EMBL" id="JANBQD010000056">
    <property type="protein sequence ID" value="KAJ1990076.1"/>
    <property type="molecule type" value="Genomic_DNA"/>
</dbReference>
<dbReference type="Gene3D" id="2.60.40.640">
    <property type="match status" value="1"/>
</dbReference>
<gene>
    <name evidence="1" type="ORF">EDC05_004249</name>
</gene>